<reference evidence="1" key="2">
    <citation type="submission" date="2025-08" db="UniProtKB">
        <authorList>
            <consortium name="RefSeq"/>
        </authorList>
    </citation>
    <scope>IDENTIFICATION</scope>
</reference>
<gene>
    <name evidence="1" type="ORF">An02g06110</name>
</gene>
<dbReference type="VEuPathDB" id="FungiDB:An02g06110"/>
<dbReference type="RefSeq" id="XP_059599986.1">
    <property type="nucleotide sequence ID" value="XM_059746345.1"/>
</dbReference>
<reference evidence="1" key="1">
    <citation type="submission" date="2025-02" db="EMBL/GenBank/DDBJ databases">
        <authorList>
            <consortium name="NCBI Genome Project"/>
        </authorList>
    </citation>
    <scope>NUCLEOTIDE SEQUENCE</scope>
</reference>
<name>A0AAJ8BPD4_ASPNG</name>
<dbReference type="GeneID" id="84590352"/>
<dbReference type="KEGG" id="ang:An02g06110"/>
<protein>
    <submittedName>
        <fullName evidence="1">Uncharacterized protein</fullName>
    </submittedName>
</protein>
<dbReference type="AlphaFoldDB" id="A0AAJ8BPD4"/>
<proteinExistence type="predicted"/>
<organism evidence="1">
    <name type="scientific">Aspergillus niger</name>
    <dbReference type="NCBI Taxonomy" id="5061"/>
    <lineage>
        <taxon>Eukaryota</taxon>
        <taxon>Fungi</taxon>
        <taxon>Dikarya</taxon>
        <taxon>Ascomycota</taxon>
        <taxon>Pezizomycotina</taxon>
        <taxon>Eurotiomycetes</taxon>
        <taxon>Eurotiomycetidae</taxon>
        <taxon>Eurotiales</taxon>
        <taxon>Aspergillaceae</taxon>
        <taxon>Aspergillus</taxon>
        <taxon>Aspergillus subgen. Circumdati</taxon>
    </lineage>
</organism>
<accession>A0AAJ8BPD4</accession>
<sequence>MVSEKKQDHLSRTPPMFWAPEAVIIVTRPGRTKPITQTSDASRLDQSTARLFLAPRKQKDFAMQIVQPSRLLPTASDLASASMPRFIDRAQPATCPKKNGLLRTITNPTNPSLHLLFSSEIYGIQSLISIRRTIDQNDPAYSVNPCPLPELRTSHDPGLKPQRRVSVPNVMQHTDQPFVFPKQAMQVI</sequence>
<evidence type="ECO:0000313" key="1">
    <source>
        <dbReference type="RefSeq" id="XP_059599986.1"/>
    </source>
</evidence>